<proteinExistence type="predicted"/>
<feature type="region of interest" description="Disordered" evidence="1">
    <location>
        <begin position="447"/>
        <end position="491"/>
    </location>
</feature>
<gene>
    <name evidence="4" type="primary">LOC112293082</name>
    <name evidence="2" type="ORF">PHYPA_020731</name>
</gene>
<keyword evidence="5" id="KW-1185">Reference proteome</keyword>
<reference evidence="2 5" key="1">
    <citation type="journal article" date="2008" name="Science">
        <title>The Physcomitrella genome reveals evolutionary insights into the conquest of land by plants.</title>
        <authorList>
            <person name="Rensing S."/>
            <person name="Lang D."/>
            <person name="Zimmer A."/>
            <person name="Terry A."/>
            <person name="Salamov A."/>
            <person name="Shapiro H."/>
            <person name="Nishiyama T."/>
            <person name="Perroud P.-F."/>
            <person name="Lindquist E."/>
            <person name="Kamisugi Y."/>
            <person name="Tanahashi T."/>
            <person name="Sakakibara K."/>
            <person name="Fujita T."/>
            <person name="Oishi K."/>
            <person name="Shin-I T."/>
            <person name="Kuroki Y."/>
            <person name="Toyoda A."/>
            <person name="Suzuki Y."/>
            <person name="Hashimoto A."/>
            <person name="Yamaguchi K."/>
            <person name="Sugano A."/>
            <person name="Kohara Y."/>
            <person name="Fujiyama A."/>
            <person name="Anterola A."/>
            <person name="Aoki S."/>
            <person name="Ashton N."/>
            <person name="Barbazuk W.B."/>
            <person name="Barker E."/>
            <person name="Bennetzen J."/>
            <person name="Bezanilla M."/>
            <person name="Blankenship R."/>
            <person name="Cho S.H."/>
            <person name="Dutcher S."/>
            <person name="Estelle M."/>
            <person name="Fawcett J.A."/>
            <person name="Gundlach H."/>
            <person name="Hanada K."/>
            <person name="Heyl A."/>
            <person name="Hicks K.A."/>
            <person name="Hugh J."/>
            <person name="Lohr M."/>
            <person name="Mayer K."/>
            <person name="Melkozernov A."/>
            <person name="Murata T."/>
            <person name="Nelson D."/>
            <person name="Pils B."/>
            <person name="Prigge M."/>
            <person name="Reiss B."/>
            <person name="Renner T."/>
            <person name="Rombauts S."/>
            <person name="Rushton P."/>
            <person name="Sanderfoot A."/>
            <person name="Schween G."/>
            <person name="Shiu S.-H."/>
            <person name="Stueber K."/>
            <person name="Theodoulou F.L."/>
            <person name="Tu H."/>
            <person name="Van de Peer Y."/>
            <person name="Verrier P.J."/>
            <person name="Waters E."/>
            <person name="Wood A."/>
            <person name="Yang L."/>
            <person name="Cove D."/>
            <person name="Cuming A."/>
            <person name="Hasebe M."/>
            <person name="Lucas S."/>
            <person name="Mishler D.B."/>
            <person name="Reski R."/>
            <person name="Grigoriev I."/>
            <person name="Quatrano R.S."/>
            <person name="Boore J.L."/>
        </authorList>
    </citation>
    <scope>NUCLEOTIDE SEQUENCE [LARGE SCALE GENOMIC DNA]</scope>
    <source>
        <strain evidence="3 5">cv. Gransden 2004</strain>
    </source>
</reference>
<dbReference type="EnsemblPlants" id="Pp3c16_9851V3.3">
    <property type="protein sequence ID" value="Pp3c16_9851V3.3"/>
    <property type="gene ID" value="Pp3c16_9851"/>
</dbReference>
<organism evidence="2">
    <name type="scientific">Physcomitrium patens</name>
    <name type="common">Spreading-leaved earth moss</name>
    <name type="synonym">Physcomitrella patens</name>
    <dbReference type="NCBI Taxonomy" id="3218"/>
    <lineage>
        <taxon>Eukaryota</taxon>
        <taxon>Viridiplantae</taxon>
        <taxon>Streptophyta</taxon>
        <taxon>Embryophyta</taxon>
        <taxon>Bryophyta</taxon>
        <taxon>Bryophytina</taxon>
        <taxon>Bryopsida</taxon>
        <taxon>Funariidae</taxon>
        <taxon>Funariales</taxon>
        <taxon>Funariaceae</taxon>
        <taxon>Physcomitrium</taxon>
    </lineage>
</organism>
<dbReference type="OrthoDB" id="6513042at2759"/>
<feature type="compositionally biased region" description="Basic and acidic residues" evidence="1">
    <location>
        <begin position="479"/>
        <end position="491"/>
    </location>
</feature>
<dbReference type="PaxDb" id="3218-PP1S439_12V6.1"/>
<dbReference type="GeneID" id="112293082"/>
<evidence type="ECO:0000313" key="2">
    <source>
        <dbReference type="EMBL" id="PNR37622.1"/>
    </source>
</evidence>
<name>A0A2K1J7W7_PHYPA</name>
<reference evidence="3" key="3">
    <citation type="submission" date="2020-12" db="UniProtKB">
        <authorList>
            <consortium name="EnsemblPlants"/>
        </authorList>
    </citation>
    <scope>IDENTIFICATION</scope>
</reference>
<evidence type="ECO:0000313" key="3">
    <source>
        <dbReference type="EnsemblPlants" id="Pp3c16_9850V3.1"/>
    </source>
</evidence>
<dbReference type="EMBL" id="ABEU02000016">
    <property type="protein sequence ID" value="PNR37622.1"/>
    <property type="molecule type" value="Genomic_DNA"/>
</dbReference>
<protein>
    <submittedName>
        <fullName evidence="2 3">Uncharacterized protein</fullName>
    </submittedName>
</protein>
<feature type="compositionally biased region" description="Polar residues" evidence="1">
    <location>
        <begin position="451"/>
        <end position="460"/>
    </location>
</feature>
<dbReference type="Proteomes" id="UP000006727">
    <property type="component" value="Chromosome 16"/>
</dbReference>
<dbReference type="Gramene" id="Pp3c16_9850V3.1">
    <property type="protein sequence ID" value="Pp3c16_9850V3.1"/>
    <property type="gene ID" value="Pp3c16_9850"/>
</dbReference>
<accession>A0A2K1J7W7</accession>
<dbReference type="EnsemblPlants" id="Pp3c16_9850V3.1">
    <property type="protein sequence ID" value="Pp3c16_9850V3.1"/>
    <property type="gene ID" value="Pp3c16_9850"/>
</dbReference>
<evidence type="ECO:0000313" key="4">
    <source>
        <dbReference type="EnsemblPlants" id="Pp3c16_9851V3.3"/>
    </source>
</evidence>
<dbReference type="RefSeq" id="XP_024397916.1">
    <property type="nucleotide sequence ID" value="XM_024542148.2"/>
</dbReference>
<evidence type="ECO:0000256" key="1">
    <source>
        <dbReference type="SAM" id="MobiDB-lite"/>
    </source>
</evidence>
<dbReference type="Gramene" id="Pp3c16_9851V3.3">
    <property type="protein sequence ID" value="Pp3c16_9851V3.3"/>
    <property type="gene ID" value="Pp3c16_9851"/>
</dbReference>
<sequence>MPALMASSSLPPLDGTCWNVVYSLPTSKRKHDGTLTLRYINGSVVKKIFLSDSDSLSLADRILRRTENVQPGSALTFDSPPGYVVWVDSLVEGLASSSSPSIALSRLAARASSRSSLATSNSSPIDLSCNGPGTVIGRKLVVIRKSVLAPYRRPGRVSKIEQECSTDEQDSCNLRRNQAETSEMTPKPSGICITEQECHMDEEASISMRRIQPEAAEPTSICKTAQEYNIDEVYCSNLRKLETDAAELTQKPTRIPNSEQECQSDEASFSNISRRTQAEVADLLSEEVENFLNTIDFSVQDFWVGYKLYCFGYYSCCDISKGQFLASKMGRAVCHLHEDIVVLWGAKFDEAVRQMWAMMEEYLKIYYDKDCTNLRVLMEEFDDAKELSTSENGLLLLQLIQDDEYGTERLYNQTRNVQIQSTNIFSQLRQSLTRVDSELVNLMKSHGELGNHNSSASKSFESLPARSTVKCSSKRPKDKPKDIWGKLARPE</sequence>
<evidence type="ECO:0000313" key="5">
    <source>
        <dbReference type="Proteomes" id="UP000006727"/>
    </source>
</evidence>
<dbReference type="AlphaFoldDB" id="A0A2K1J7W7"/>
<reference evidence="2 5" key="2">
    <citation type="journal article" date="2018" name="Plant J.">
        <title>The Physcomitrella patens chromosome-scale assembly reveals moss genome structure and evolution.</title>
        <authorList>
            <person name="Lang D."/>
            <person name="Ullrich K.K."/>
            <person name="Murat F."/>
            <person name="Fuchs J."/>
            <person name="Jenkins J."/>
            <person name="Haas F.B."/>
            <person name="Piednoel M."/>
            <person name="Gundlach H."/>
            <person name="Van Bel M."/>
            <person name="Meyberg R."/>
            <person name="Vives C."/>
            <person name="Morata J."/>
            <person name="Symeonidi A."/>
            <person name="Hiss M."/>
            <person name="Muchero W."/>
            <person name="Kamisugi Y."/>
            <person name="Saleh O."/>
            <person name="Blanc G."/>
            <person name="Decker E.L."/>
            <person name="van Gessel N."/>
            <person name="Grimwood J."/>
            <person name="Hayes R.D."/>
            <person name="Graham S.W."/>
            <person name="Gunter L.E."/>
            <person name="McDaniel S.F."/>
            <person name="Hoernstein S.N.W."/>
            <person name="Larsson A."/>
            <person name="Li F.W."/>
            <person name="Perroud P.F."/>
            <person name="Phillips J."/>
            <person name="Ranjan P."/>
            <person name="Rokshar D.S."/>
            <person name="Rothfels C.J."/>
            <person name="Schneider L."/>
            <person name="Shu S."/>
            <person name="Stevenson D.W."/>
            <person name="Thummler F."/>
            <person name="Tillich M."/>
            <person name="Villarreal Aguilar J.C."/>
            <person name="Widiez T."/>
            <person name="Wong G.K."/>
            <person name="Wymore A."/>
            <person name="Zhang Y."/>
            <person name="Zimmer A.D."/>
            <person name="Quatrano R.S."/>
            <person name="Mayer K.F.X."/>
            <person name="Goodstein D."/>
            <person name="Casacuberta J.M."/>
            <person name="Vandepoele K."/>
            <person name="Reski R."/>
            <person name="Cuming A.C."/>
            <person name="Tuskan G.A."/>
            <person name="Maumus F."/>
            <person name="Salse J."/>
            <person name="Schmutz J."/>
            <person name="Rensing S.A."/>
        </authorList>
    </citation>
    <scope>NUCLEOTIDE SEQUENCE [LARGE SCALE GENOMIC DNA]</scope>
    <source>
        <strain evidence="3 5">cv. Gransden 2004</strain>
    </source>
</reference>
<dbReference type="KEGG" id="ppp:112293082"/>